<dbReference type="EMBL" id="HACA01023562">
    <property type="protein sequence ID" value="CDW40923.1"/>
    <property type="molecule type" value="Transcribed_RNA"/>
</dbReference>
<name>A0A0K2URP3_LEPSM</name>
<protein>
    <submittedName>
        <fullName evidence="1">Uncharacterized protein</fullName>
    </submittedName>
</protein>
<evidence type="ECO:0000313" key="1">
    <source>
        <dbReference type="EMBL" id="CDW40923.1"/>
    </source>
</evidence>
<reference evidence="1" key="1">
    <citation type="submission" date="2014-05" db="EMBL/GenBank/DDBJ databases">
        <authorList>
            <person name="Chronopoulou M."/>
        </authorList>
    </citation>
    <scope>NUCLEOTIDE SEQUENCE</scope>
    <source>
        <tissue evidence="1">Whole organism</tissue>
    </source>
</reference>
<dbReference type="AlphaFoldDB" id="A0A0K2URP3"/>
<sequence>MNWIISLSHRRCTCAQWSPSWESVL</sequence>
<proteinExistence type="predicted"/>
<accession>A0A0K2URP3</accession>
<organism evidence="1">
    <name type="scientific">Lepeophtheirus salmonis</name>
    <name type="common">Salmon louse</name>
    <name type="synonym">Caligus salmonis</name>
    <dbReference type="NCBI Taxonomy" id="72036"/>
    <lineage>
        <taxon>Eukaryota</taxon>
        <taxon>Metazoa</taxon>
        <taxon>Ecdysozoa</taxon>
        <taxon>Arthropoda</taxon>
        <taxon>Crustacea</taxon>
        <taxon>Multicrustacea</taxon>
        <taxon>Hexanauplia</taxon>
        <taxon>Copepoda</taxon>
        <taxon>Siphonostomatoida</taxon>
        <taxon>Caligidae</taxon>
        <taxon>Lepeophtheirus</taxon>
    </lineage>
</organism>